<evidence type="ECO:0000313" key="3">
    <source>
        <dbReference type="EMBL" id="ESA43776.1"/>
    </source>
</evidence>
<dbReference type="GeneID" id="3879943"/>
<dbReference type="InParanoid" id="V5IRB1"/>
<dbReference type="AlphaFoldDB" id="V5IRB1"/>
<feature type="signal peptide" evidence="2">
    <location>
        <begin position="1"/>
        <end position="28"/>
    </location>
</feature>
<keyword evidence="4" id="KW-1185">Reference proteome</keyword>
<accession>V5IRB1</accession>
<proteinExistence type="predicted"/>
<keyword evidence="2" id="KW-0732">Signal</keyword>
<evidence type="ECO:0000313" key="4">
    <source>
        <dbReference type="Proteomes" id="UP000001805"/>
    </source>
</evidence>
<dbReference type="KEGG" id="ncr:NCU09066"/>
<dbReference type="SMR" id="V5IRB1"/>
<organism evidence="3 4">
    <name type="scientific">Neurospora crassa (strain ATCC 24698 / 74-OR23-1A / CBS 708.71 / DSM 1257 / FGSC 987)</name>
    <dbReference type="NCBI Taxonomy" id="367110"/>
    <lineage>
        <taxon>Eukaryota</taxon>
        <taxon>Fungi</taxon>
        <taxon>Dikarya</taxon>
        <taxon>Ascomycota</taxon>
        <taxon>Pezizomycotina</taxon>
        <taxon>Sordariomycetes</taxon>
        <taxon>Sordariomycetidae</taxon>
        <taxon>Sordariales</taxon>
        <taxon>Sordariaceae</taxon>
        <taxon>Neurospora</taxon>
    </lineage>
</organism>
<dbReference type="EMBL" id="CM002236">
    <property type="protein sequence ID" value="ESA43776.1"/>
    <property type="molecule type" value="Genomic_DNA"/>
</dbReference>
<feature type="compositionally biased region" description="Polar residues" evidence="1">
    <location>
        <begin position="96"/>
        <end position="109"/>
    </location>
</feature>
<protein>
    <submittedName>
        <fullName evidence="3">Uncharacterized protein</fullName>
    </submittedName>
</protein>
<evidence type="ECO:0000256" key="2">
    <source>
        <dbReference type="SAM" id="SignalP"/>
    </source>
</evidence>
<feature type="chain" id="PRO_5004737286" evidence="2">
    <location>
        <begin position="29"/>
        <end position="120"/>
    </location>
</feature>
<feature type="compositionally biased region" description="Basic and acidic residues" evidence="1">
    <location>
        <begin position="111"/>
        <end position="120"/>
    </location>
</feature>
<evidence type="ECO:0000256" key="1">
    <source>
        <dbReference type="SAM" id="MobiDB-lite"/>
    </source>
</evidence>
<feature type="region of interest" description="Disordered" evidence="1">
    <location>
        <begin position="93"/>
        <end position="120"/>
    </location>
</feature>
<sequence length="120" mass="12790">MISRVASLKQQLLLCSLSLFSSWPPTQQALFGLTPSAERGVDVPSHEIAHAVVASASSSVNRGVSVGTSVLVGLWLAFPSFVRDNHGLDSRYGSGHISSKPTNNRTTLESAKLECRPNSL</sequence>
<name>V5IRB1_NEUCR</name>
<dbReference type="VEuPathDB" id="FungiDB:NCU09066"/>
<dbReference type="RefSeq" id="XP_011393224.1">
    <property type="nucleotide sequence ID" value="XM_011394922.1"/>
</dbReference>
<dbReference type="Proteomes" id="UP000001805">
    <property type="component" value="Chromosome 1, Linkage Group I"/>
</dbReference>
<reference evidence="3 4" key="1">
    <citation type="journal article" date="2003" name="Nature">
        <title>The genome sequence of the filamentous fungus Neurospora crassa.</title>
        <authorList>
            <person name="Galagan J.E."/>
            <person name="Calvo S.E."/>
            <person name="Borkovich K.A."/>
            <person name="Selker E.U."/>
            <person name="Read N.D."/>
            <person name="Jaffe D."/>
            <person name="FitzHugh W."/>
            <person name="Ma L.J."/>
            <person name="Smirnov S."/>
            <person name="Purcell S."/>
            <person name="Rehman B."/>
            <person name="Elkins T."/>
            <person name="Engels R."/>
            <person name="Wang S."/>
            <person name="Nielsen C.B."/>
            <person name="Butler J."/>
            <person name="Endrizzi M."/>
            <person name="Qui D."/>
            <person name="Ianakiev P."/>
            <person name="Bell-Pedersen D."/>
            <person name="Nelson M.A."/>
            <person name="Werner-Washburne M."/>
            <person name="Selitrennikoff C.P."/>
            <person name="Kinsey J.A."/>
            <person name="Braun E.L."/>
            <person name="Zelter A."/>
            <person name="Schulte U."/>
            <person name="Kothe G.O."/>
            <person name="Jedd G."/>
            <person name="Mewes W."/>
            <person name="Staben C."/>
            <person name="Marcotte E."/>
            <person name="Greenberg D."/>
            <person name="Roy A."/>
            <person name="Foley K."/>
            <person name="Naylor J."/>
            <person name="Stange-Thomann N."/>
            <person name="Barrett R."/>
            <person name="Gnerre S."/>
            <person name="Kamal M."/>
            <person name="Kamvysselis M."/>
            <person name="Mauceli E."/>
            <person name="Bielke C."/>
            <person name="Rudd S."/>
            <person name="Frishman D."/>
            <person name="Krystofova S."/>
            <person name="Rasmussen C."/>
            <person name="Metzenberg R.L."/>
            <person name="Perkins D.D."/>
            <person name="Kroken S."/>
            <person name="Cogoni C."/>
            <person name="Macino G."/>
            <person name="Catcheside D."/>
            <person name="Li W."/>
            <person name="Pratt R.J."/>
            <person name="Osmani S.A."/>
            <person name="DeSouza C.P."/>
            <person name="Glass L."/>
            <person name="Orbach M.J."/>
            <person name="Berglund J.A."/>
            <person name="Voelker R."/>
            <person name="Yarden O."/>
            <person name="Plamann M."/>
            <person name="Seiler S."/>
            <person name="Dunlap J."/>
            <person name="Radford A."/>
            <person name="Aramayo R."/>
            <person name="Natvig D.O."/>
            <person name="Alex L.A."/>
            <person name="Mannhaupt G."/>
            <person name="Ebbole D.J."/>
            <person name="Freitag M."/>
            <person name="Paulsen I."/>
            <person name="Sachs M.S."/>
            <person name="Lander E.S."/>
            <person name="Nusbaum C."/>
            <person name="Birren B."/>
        </authorList>
    </citation>
    <scope>NUCLEOTIDE SEQUENCE [LARGE SCALE GENOMIC DNA]</scope>
    <source>
        <strain evidence="4">ATCC 24698 / 74-OR23-1A / CBS 708.71 / DSM 1257 / FGSC 987</strain>
    </source>
</reference>
<gene>
    <name evidence="3" type="ORF">NCU09066</name>
</gene>